<gene>
    <name evidence="1" type="ORF">GCM10009682_25030</name>
</gene>
<evidence type="ECO:0008006" key="3">
    <source>
        <dbReference type="Google" id="ProtNLM"/>
    </source>
</evidence>
<dbReference type="Pfam" id="PF05742">
    <property type="entry name" value="TANGO2"/>
    <property type="match status" value="1"/>
</dbReference>
<accession>A0ABP4Y9N4</accession>
<dbReference type="PANTHER" id="PTHR17985:SF8">
    <property type="entry name" value="TRANSPORT AND GOLGI ORGANIZATION PROTEIN 2 HOMOLOG"/>
    <property type="match status" value="1"/>
</dbReference>
<dbReference type="InterPro" id="IPR008551">
    <property type="entry name" value="TANGO2"/>
</dbReference>
<dbReference type="PANTHER" id="PTHR17985">
    <property type="entry name" value="SER/THR-RICH PROTEIN T10 IN DGCR REGION"/>
    <property type="match status" value="1"/>
</dbReference>
<protein>
    <recommendedName>
        <fullName evidence="3">NRDE family protein</fullName>
    </recommendedName>
</protein>
<keyword evidence="2" id="KW-1185">Reference proteome</keyword>
<sequence length="261" mass="27239">MCTVLLRLDPAAAWPLLLLAVRDEYLGRPWDRPGRHWPALGGRLVGGRDSVSGGTWLAVEPAAPAVAAVLTVAPTPVPAAGARPTRGGLPLAVLEGSFDPAGVLPDEPGRPGYDGFHLLHATPAGARLWSWDGTHLVERVVPPGDHVVVNDGLDASADPLVPHIAPRLAATADADPAPGLDTAAAWGGWLDLLDDGPLPPSDARALLIRHDVGGLTYGSGSVTLVGLGPDAVRYDFCADPLPATRRTRTWTTVLSVRRSPM</sequence>
<dbReference type="RefSeq" id="WP_344129850.1">
    <property type="nucleotide sequence ID" value="NZ_BAAALT010000063.1"/>
</dbReference>
<dbReference type="EMBL" id="BAAALT010000063">
    <property type="protein sequence ID" value="GAA1802185.1"/>
    <property type="molecule type" value="Genomic_DNA"/>
</dbReference>
<evidence type="ECO:0000313" key="1">
    <source>
        <dbReference type="EMBL" id="GAA1802185.1"/>
    </source>
</evidence>
<dbReference type="Proteomes" id="UP001500218">
    <property type="component" value="Unassembled WGS sequence"/>
</dbReference>
<comment type="caution">
    <text evidence="1">The sequence shown here is derived from an EMBL/GenBank/DDBJ whole genome shotgun (WGS) entry which is preliminary data.</text>
</comment>
<name>A0ABP4Y9N4_9ACTN</name>
<proteinExistence type="predicted"/>
<evidence type="ECO:0000313" key="2">
    <source>
        <dbReference type="Proteomes" id="UP001500218"/>
    </source>
</evidence>
<reference evidence="2" key="1">
    <citation type="journal article" date="2019" name="Int. J. Syst. Evol. Microbiol.">
        <title>The Global Catalogue of Microorganisms (GCM) 10K type strain sequencing project: providing services to taxonomists for standard genome sequencing and annotation.</title>
        <authorList>
            <consortium name="The Broad Institute Genomics Platform"/>
            <consortium name="The Broad Institute Genome Sequencing Center for Infectious Disease"/>
            <person name="Wu L."/>
            <person name="Ma J."/>
        </authorList>
    </citation>
    <scope>NUCLEOTIDE SEQUENCE [LARGE SCALE GENOMIC DNA]</scope>
    <source>
        <strain evidence="2">JCM 13250</strain>
    </source>
</reference>
<organism evidence="1 2">
    <name type="scientific">Luedemannella flava</name>
    <dbReference type="NCBI Taxonomy" id="349316"/>
    <lineage>
        <taxon>Bacteria</taxon>
        <taxon>Bacillati</taxon>
        <taxon>Actinomycetota</taxon>
        <taxon>Actinomycetes</taxon>
        <taxon>Micromonosporales</taxon>
        <taxon>Micromonosporaceae</taxon>
        <taxon>Luedemannella</taxon>
    </lineage>
</organism>